<name>A0A163LVQ3_DIDRA</name>
<accession>A0A163LVQ3</accession>
<dbReference type="Proteomes" id="UP000076837">
    <property type="component" value="Unassembled WGS sequence"/>
</dbReference>
<dbReference type="OrthoDB" id="3782884at2759"/>
<protein>
    <submittedName>
        <fullName evidence="1">Uncharacterized protein</fullName>
    </submittedName>
</protein>
<evidence type="ECO:0000313" key="1">
    <source>
        <dbReference type="EMBL" id="KZM28165.1"/>
    </source>
</evidence>
<reference evidence="1 2" key="1">
    <citation type="journal article" date="2016" name="Sci. Rep.">
        <title>Draft genome sequencing and secretome analysis of fungal phytopathogen Ascochyta rabiei provides insight into the necrotrophic effector repertoire.</title>
        <authorList>
            <person name="Verma S."/>
            <person name="Gazara R.K."/>
            <person name="Nizam S."/>
            <person name="Parween S."/>
            <person name="Chattopadhyay D."/>
            <person name="Verma P.K."/>
        </authorList>
    </citation>
    <scope>NUCLEOTIDE SEQUENCE [LARGE SCALE GENOMIC DNA]</scope>
    <source>
        <strain evidence="1 2">ArDII</strain>
    </source>
</reference>
<dbReference type="AlphaFoldDB" id="A0A163LVQ3"/>
<comment type="caution">
    <text evidence="1">The sequence shown here is derived from an EMBL/GenBank/DDBJ whole genome shotgun (WGS) entry which is preliminary data.</text>
</comment>
<gene>
    <name evidence="1" type="ORF">ST47_g688</name>
</gene>
<proteinExistence type="predicted"/>
<sequence>MPTRPARRERRRAERRNANQAFSPILRMPLPPQGATTALVDRTFLTIFMSADPIVRTVMRLLLIQTSFAHSQVLGFEIWKEALRQEKPRRSAPNYAQHEYQILCFEAITELHYTHIHVLAALELDYARQVIMWGLECSKAEAEWDMHFIARRRLELAQLNRLTSKLALAFEEELQGLLGNENLFSLQTEGAILLGALEKFRDNFAHGLVVADEETLADLEVAGL</sequence>
<keyword evidence="2" id="KW-1185">Reference proteome</keyword>
<evidence type="ECO:0000313" key="2">
    <source>
        <dbReference type="Proteomes" id="UP000076837"/>
    </source>
</evidence>
<dbReference type="EMBL" id="JYNV01000031">
    <property type="protein sequence ID" value="KZM28165.1"/>
    <property type="molecule type" value="Genomic_DNA"/>
</dbReference>
<organism evidence="1 2">
    <name type="scientific">Didymella rabiei</name>
    <name type="common">Chickpea ascochyta blight fungus</name>
    <name type="synonym">Mycosphaerella rabiei</name>
    <dbReference type="NCBI Taxonomy" id="5454"/>
    <lineage>
        <taxon>Eukaryota</taxon>
        <taxon>Fungi</taxon>
        <taxon>Dikarya</taxon>
        <taxon>Ascomycota</taxon>
        <taxon>Pezizomycotina</taxon>
        <taxon>Dothideomycetes</taxon>
        <taxon>Pleosporomycetidae</taxon>
        <taxon>Pleosporales</taxon>
        <taxon>Pleosporineae</taxon>
        <taxon>Didymellaceae</taxon>
        <taxon>Ascochyta</taxon>
    </lineage>
</organism>